<dbReference type="EMBL" id="JAAIUW010000010">
    <property type="protein sequence ID" value="KAF7812030.1"/>
    <property type="molecule type" value="Genomic_DNA"/>
</dbReference>
<dbReference type="AlphaFoldDB" id="A0A834W6R0"/>
<gene>
    <name evidence="2" type="ORF">G2W53_033006</name>
</gene>
<comment type="caution">
    <text evidence="2">The sequence shown here is derived from an EMBL/GenBank/DDBJ whole genome shotgun (WGS) entry which is preliminary data.</text>
</comment>
<reference evidence="2" key="1">
    <citation type="submission" date="2020-09" db="EMBL/GenBank/DDBJ databases">
        <title>Genome-Enabled Discovery of Anthraquinone Biosynthesis in Senna tora.</title>
        <authorList>
            <person name="Kang S.-H."/>
            <person name="Pandey R.P."/>
            <person name="Lee C.-M."/>
            <person name="Sim J.-S."/>
            <person name="Jeong J.-T."/>
            <person name="Choi B.-S."/>
            <person name="Jung M."/>
            <person name="Ginzburg D."/>
            <person name="Zhao K."/>
            <person name="Won S.Y."/>
            <person name="Oh T.-J."/>
            <person name="Yu Y."/>
            <person name="Kim N.-H."/>
            <person name="Lee O.R."/>
            <person name="Lee T.-H."/>
            <person name="Bashyal P."/>
            <person name="Kim T.-S."/>
            <person name="Lee W.-H."/>
            <person name="Kawkins C."/>
            <person name="Kim C.-K."/>
            <person name="Kim J.S."/>
            <person name="Ahn B.O."/>
            <person name="Rhee S.Y."/>
            <person name="Sohng J.K."/>
        </authorList>
    </citation>
    <scope>NUCLEOTIDE SEQUENCE</scope>
    <source>
        <tissue evidence="2">Leaf</tissue>
    </source>
</reference>
<keyword evidence="3" id="KW-1185">Reference proteome</keyword>
<protein>
    <submittedName>
        <fullName evidence="2">Uncharacterized protein</fullName>
    </submittedName>
</protein>
<feature type="compositionally biased region" description="Low complexity" evidence="1">
    <location>
        <begin position="118"/>
        <end position="130"/>
    </location>
</feature>
<organism evidence="2 3">
    <name type="scientific">Senna tora</name>
    <dbReference type="NCBI Taxonomy" id="362788"/>
    <lineage>
        <taxon>Eukaryota</taxon>
        <taxon>Viridiplantae</taxon>
        <taxon>Streptophyta</taxon>
        <taxon>Embryophyta</taxon>
        <taxon>Tracheophyta</taxon>
        <taxon>Spermatophyta</taxon>
        <taxon>Magnoliopsida</taxon>
        <taxon>eudicotyledons</taxon>
        <taxon>Gunneridae</taxon>
        <taxon>Pentapetalae</taxon>
        <taxon>rosids</taxon>
        <taxon>fabids</taxon>
        <taxon>Fabales</taxon>
        <taxon>Fabaceae</taxon>
        <taxon>Caesalpinioideae</taxon>
        <taxon>Cassia clade</taxon>
        <taxon>Senna</taxon>
    </lineage>
</organism>
<feature type="region of interest" description="Disordered" evidence="1">
    <location>
        <begin position="117"/>
        <end position="138"/>
    </location>
</feature>
<sequence length="138" mass="15315">MTNDASILEKLLAFRSAQVDLSCVEDQMSTPINSKSAPINVLDGRKLSFVDAIDSPPSVSTPSTRKRSPSNAFDDRLSTIQHSIDLDVPLKRIKLEKKSIDRTLSQLYTHTLYHRHSSSSLTDTPLSSPPMRRHELGG</sequence>
<evidence type="ECO:0000313" key="3">
    <source>
        <dbReference type="Proteomes" id="UP000634136"/>
    </source>
</evidence>
<feature type="region of interest" description="Disordered" evidence="1">
    <location>
        <begin position="53"/>
        <end position="74"/>
    </location>
</feature>
<name>A0A834W6R0_9FABA</name>
<evidence type="ECO:0000313" key="2">
    <source>
        <dbReference type="EMBL" id="KAF7812030.1"/>
    </source>
</evidence>
<proteinExistence type="predicted"/>
<evidence type="ECO:0000256" key="1">
    <source>
        <dbReference type="SAM" id="MobiDB-lite"/>
    </source>
</evidence>
<dbReference type="Proteomes" id="UP000634136">
    <property type="component" value="Unassembled WGS sequence"/>
</dbReference>
<accession>A0A834W6R0</accession>